<sequence length="240" mass="26113">MADDRRDNRRDRGNGRDKGRGKGDKPKQDPRPVLKVSGVQSQVFVTVTVPGKPQPGALVTFGAGPEGNAERNRVKIGDKPVAVRVETDGVARGMIDMSKGSSDATHMAACFQGRYSEPVEIPAEGEPKKETSGKKKARLKVLPEGDQDSMDMKYAMEILTYDEKGEKPTTGVVEFAASESVTLVNRAANTILATNVKFFTLNVGANGRLLLEVQYSGLECRISFRHAETDERADKTLAFL</sequence>
<dbReference type="AlphaFoldDB" id="A0A1F5NW18"/>
<evidence type="ECO:0000313" key="3">
    <source>
        <dbReference type="Proteomes" id="UP000178892"/>
    </source>
</evidence>
<name>A0A1F5NW18_9BACT</name>
<evidence type="ECO:0000313" key="2">
    <source>
        <dbReference type="EMBL" id="OGE81774.1"/>
    </source>
</evidence>
<organism evidence="2 3">
    <name type="scientific">Candidatus Doudnabacteria bacterium RIFCSPHIGHO2_01_FULL_46_24</name>
    <dbReference type="NCBI Taxonomy" id="1817825"/>
    <lineage>
        <taxon>Bacteria</taxon>
        <taxon>Candidatus Doudnaibacteriota</taxon>
    </lineage>
</organism>
<dbReference type="EMBL" id="MFEL01000004">
    <property type="protein sequence ID" value="OGE81774.1"/>
    <property type="molecule type" value="Genomic_DNA"/>
</dbReference>
<dbReference type="STRING" id="1817825.A2720_00065"/>
<dbReference type="Proteomes" id="UP000178892">
    <property type="component" value="Unassembled WGS sequence"/>
</dbReference>
<protein>
    <submittedName>
        <fullName evidence="2">Uncharacterized protein</fullName>
    </submittedName>
</protein>
<reference evidence="2 3" key="1">
    <citation type="journal article" date="2016" name="Nat. Commun.">
        <title>Thousands of microbial genomes shed light on interconnected biogeochemical processes in an aquifer system.</title>
        <authorList>
            <person name="Anantharaman K."/>
            <person name="Brown C.T."/>
            <person name="Hug L.A."/>
            <person name="Sharon I."/>
            <person name="Castelle C.J."/>
            <person name="Probst A.J."/>
            <person name="Thomas B.C."/>
            <person name="Singh A."/>
            <person name="Wilkins M.J."/>
            <person name="Karaoz U."/>
            <person name="Brodie E.L."/>
            <person name="Williams K.H."/>
            <person name="Hubbard S.S."/>
            <person name="Banfield J.F."/>
        </authorList>
    </citation>
    <scope>NUCLEOTIDE SEQUENCE [LARGE SCALE GENOMIC DNA]</scope>
</reference>
<proteinExistence type="predicted"/>
<gene>
    <name evidence="2" type="ORF">A2720_00065</name>
</gene>
<evidence type="ECO:0000256" key="1">
    <source>
        <dbReference type="SAM" id="MobiDB-lite"/>
    </source>
</evidence>
<feature type="compositionally biased region" description="Basic and acidic residues" evidence="1">
    <location>
        <begin position="1"/>
        <end position="32"/>
    </location>
</feature>
<accession>A0A1F5NW18</accession>
<comment type="caution">
    <text evidence="2">The sequence shown here is derived from an EMBL/GenBank/DDBJ whole genome shotgun (WGS) entry which is preliminary data.</text>
</comment>
<feature type="region of interest" description="Disordered" evidence="1">
    <location>
        <begin position="1"/>
        <end position="39"/>
    </location>
</feature>